<keyword evidence="2" id="KW-1185">Reference proteome</keyword>
<dbReference type="STRING" id="537007.BLAHAN_05278"/>
<proteinExistence type="predicted"/>
<protein>
    <submittedName>
        <fullName evidence="1">Uncharacterized protein</fullName>
    </submittedName>
</protein>
<sequence>MDKKEIKMAKATNVEAVIKTAKPIKSEQEKVVRKFEPEDLVLVRSITQGTLLLPGSKSQILYTWESYGDIVQVEYRDLYTLKASRSGYLYKPYFIIEDEELLENPHWSDLKKLYDSLITTSDINTIINLPVADFEETLKSLPEGFKDAIKMEVSTRLDAGTFDSISKVKIVDKICGTDLFNLL</sequence>
<gene>
    <name evidence="1" type="ORF">BLAHAN_05278</name>
</gene>
<dbReference type="EMBL" id="ABYU02000013">
    <property type="protein sequence ID" value="EEX22000.1"/>
    <property type="molecule type" value="Genomic_DNA"/>
</dbReference>
<evidence type="ECO:0000313" key="1">
    <source>
        <dbReference type="EMBL" id="EEX22000.1"/>
    </source>
</evidence>
<dbReference type="Proteomes" id="UP000003755">
    <property type="component" value="Unassembled WGS sequence"/>
</dbReference>
<dbReference type="HOGENOM" id="CLU_1472503_0_0_9"/>
<reference evidence="1" key="1">
    <citation type="submission" date="2009-09" db="EMBL/GenBank/DDBJ databases">
        <authorList>
            <person name="Weinstock G."/>
            <person name="Sodergren E."/>
            <person name="Clifton S."/>
            <person name="Fulton L."/>
            <person name="Fulton B."/>
            <person name="Courtney L."/>
            <person name="Fronick C."/>
            <person name="Harrison M."/>
            <person name="Strong C."/>
            <person name="Farmer C."/>
            <person name="Delahaunty K."/>
            <person name="Markovic C."/>
            <person name="Hall O."/>
            <person name="Minx P."/>
            <person name="Tomlinson C."/>
            <person name="Mitreva M."/>
            <person name="Nelson J."/>
            <person name="Hou S."/>
            <person name="Wollam A."/>
            <person name="Pepin K.H."/>
            <person name="Johnson M."/>
            <person name="Bhonagiri V."/>
            <person name="Nash W.E."/>
            <person name="Warren W."/>
            <person name="Chinwalla A."/>
            <person name="Mardis E.R."/>
            <person name="Wilson R.K."/>
        </authorList>
    </citation>
    <scope>NUCLEOTIDE SEQUENCE [LARGE SCALE GENOMIC DNA]</scope>
    <source>
        <strain evidence="1">DSM 20583</strain>
    </source>
</reference>
<name>C9L7B6_BLAHA</name>
<dbReference type="AlphaFoldDB" id="C9L7B6"/>
<organism evidence="1 2">
    <name type="scientific">Blautia hansenii DSM 20583</name>
    <dbReference type="NCBI Taxonomy" id="537007"/>
    <lineage>
        <taxon>Bacteria</taxon>
        <taxon>Bacillati</taxon>
        <taxon>Bacillota</taxon>
        <taxon>Clostridia</taxon>
        <taxon>Lachnospirales</taxon>
        <taxon>Lachnospiraceae</taxon>
        <taxon>Blautia</taxon>
    </lineage>
</organism>
<accession>C9L7B6</accession>
<evidence type="ECO:0000313" key="2">
    <source>
        <dbReference type="Proteomes" id="UP000003755"/>
    </source>
</evidence>
<comment type="caution">
    <text evidence="1">The sequence shown here is derived from an EMBL/GenBank/DDBJ whole genome shotgun (WGS) entry which is preliminary data.</text>
</comment>